<dbReference type="EMBL" id="VOSL01000053">
    <property type="protein sequence ID" value="TXD34809.1"/>
    <property type="molecule type" value="Genomic_DNA"/>
</dbReference>
<reference evidence="1 2" key="1">
    <citation type="submission" date="2019-08" db="EMBL/GenBank/DDBJ databases">
        <title>Bradymonadales sp. TMQ2.</title>
        <authorList>
            <person name="Liang Q."/>
        </authorList>
    </citation>
    <scope>NUCLEOTIDE SEQUENCE [LARGE SCALE GENOMIC DNA]</scope>
    <source>
        <strain evidence="1 2">TMQ2</strain>
    </source>
</reference>
<gene>
    <name evidence="1" type="primary">cas5u6u</name>
    <name evidence="1" type="ORF">FRC96_12175</name>
</gene>
<dbReference type="OrthoDB" id="9787885at2"/>
<protein>
    <submittedName>
        <fullName evidence="1">Type I-U CRISPR-associated protein Cas5/Cas6</fullName>
    </submittedName>
</protein>
<comment type="caution">
    <text evidence="1">The sequence shown here is derived from an EMBL/GenBank/DDBJ whole genome shotgun (WGS) entry which is preliminary data.</text>
</comment>
<dbReference type="AlphaFoldDB" id="A0A5C6XBR8"/>
<organism evidence="1 2">
    <name type="scientific">Lujinxingia vulgaris</name>
    <dbReference type="NCBI Taxonomy" id="2600176"/>
    <lineage>
        <taxon>Bacteria</taxon>
        <taxon>Deltaproteobacteria</taxon>
        <taxon>Bradymonadales</taxon>
        <taxon>Lujinxingiaceae</taxon>
        <taxon>Lujinxingia</taxon>
    </lineage>
</organism>
<name>A0A5C6XBR8_9DELT</name>
<dbReference type="Proteomes" id="UP000321046">
    <property type="component" value="Unassembled WGS sequence"/>
</dbReference>
<evidence type="ECO:0000313" key="2">
    <source>
        <dbReference type="Proteomes" id="UP000321046"/>
    </source>
</evidence>
<accession>A0A5C6XBR8</accession>
<dbReference type="NCBIfam" id="TIGR02165">
    <property type="entry name" value="cas5_6_GSU0054"/>
    <property type="match status" value="1"/>
</dbReference>
<dbReference type="InterPro" id="IPR019089">
    <property type="entry name" value="Cas_GSU0054"/>
</dbReference>
<sequence>MPMTSQLTLALRYTAGHVHATPWDRQVNEGVVEWPPSPWRLLRALISVRHFSARDEVSEKELGELVDALSHTAPLWQLPEVVQAHTRHYMRIDEKRPYENSTTKVFDNFLVVDRDAIVIAHWPDVDLSPGALDALDTLLPRIAYLGRAESWVNIERLSTLPENFAPNAGPAGAFEASVGSESSRQLMPLTPDELSYWREGYREAMLQRQLDEDRQKAIAKGKDPEKVKLSKKKRQNIEDALPTSVVGVLSAETDVLQKAGWSQPPGSRWVDIVRPPIKSWLPPKVPAPKVMGAPTVARYAVVSQVPPRLTTALYQCEKLHKALASRTDDNITLTGVDALGRPLKGHQHAFVFAEANDPVTDRITHLNVWAPAGFNEQAQRRVLDSVQRLWGKDGHDLQLILLGVGTPEDFGGFNARAGQAPIYGESKVWRSLTPFVGTRHPKRRKSGEPKVDARGLTIGGDAHDLLRLLKLQGFPEVKSIAPLDALNIAGRKVRWLEFATRRSRGGGKRGPNHGAGFAIEFAEPVRGPIAVGYGAHFGLGLFSPVEVTG</sequence>
<evidence type="ECO:0000313" key="1">
    <source>
        <dbReference type="EMBL" id="TXD34809.1"/>
    </source>
</evidence>
<proteinExistence type="predicted"/>